<accession>A0ABT4UEQ6</accession>
<comment type="caution">
    <text evidence="2">The sequence shown here is derived from an EMBL/GenBank/DDBJ whole genome shotgun (WGS) entry which is preliminary data.</text>
</comment>
<protein>
    <submittedName>
        <fullName evidence="2">Type VI-B CRISPR-associated RNA-guided ribonuclease Cas13b</fullName>
    </submittedName>
</protein>
<dbReference type="NCBIfam" id="NF038190">
    <property type="entry name" value="VI_Cas13b"/>
    <property type="match status" value="1"/>
</dbReference>
<keyword evidence="3" id="KW-1185">Reference proteome</keyword>
<sequence length="1154" mass="136575">MENEKVGKGIKYNHTLIDDKHYFGGFLNLSLNNIYAVFDLFRLSFGIKSTNNNTLQVRCLSIIDSHFKGDVAISEYQRKIDFLAQYFPVVQYLDLEPTNDLFKNDAGIEKENSKRKYFRENFKLLIKSLDHLRNFYTHYYHKPVPFTVSFFNLLDNLFVSVVNDVKKRKMKGDETRHLLKAALKEELHELTKQKTEFLLEQKRAGKRVDLKDTDAIENAVLNDAFYHLIISNDEVCKAYTSQYNLEVDAENKITISESGLLFLLSMFLHKKENEALRASIKGYKAKVIKDETKPIDRKNNSLKYMATHWVFNYLSLKPVKKRLTTSFNKETLLIQIADELSKVPDELYKTFTKVQKESFVEDINEYIKDSEQSESLNNSLVVHPVIRKRYEDKFNYFVLRYLDEFVVFPTLRFQIYLGNYVHDRREKVIGGTSFKTERVIKEKINVFGRLSQVSDIKSNFFKQQVDNDNQNWEVFPNPSYNFIGNNIPVYIDLRTSKVEGAARLNGLLNQLEKQQKKLLRKESKPTKAEIISNISNEFNFGKPTAILSLNELQALLYELLVRKKTGEEIEAVLIKKLVERYKVIKEFTPQNALPTSQITKRLLKSTGNKTIDTDKLIRAIEDEIQITKEKQRLIKRNKEDVYDKNKNFIFTNKELGQEAAWLADDIKRFMPEETKANWKGYQHSQLQQSLAFYDSRPKEAFLLLKEVWNFKDHSYPFNKWIEQSFNKYLFEDFYMVYLNKREDYLKDLQINLNNYKDNNKLLNKFIKQQFIWNIFYRRLYEIPSTSDQVEQLLLKPLVFPRGIFDEKPTYIKGESIIDNPDLFADWYQYVYNNIDSAQKFYNDERDYKDLYNEHKDALVFKTNKYDLTEEGKFDLFKRKWNKNIGIVHAQDLFLHLINKNIMKEMYDQDMNLKLEHYYLTQEERLAKQIEADKQNSREKGDKSVNIIKDDFIWSITVPFASEKIEEPAVKLKDLGKFLRFLNDDKVERVFEYNPVKKPKLELEKELEMYEKIRRENIFKVFQKLEKFILKDNNIDLNNHPANFQQGENPNFKMYVVNGILRKHLLAIENDIIWLENLGETTFESQDTIDELLNKPEVVQEAFMLIYIRNKFAHNQLPSKPYYDIVKLAAGTGGSVAEIINNYISVVVEKMIARH</sequence>
<evidence type="ECO:0000256" key="1">
    <source>
        <dbReference type="SAM" id="Coils"/>
    </source>
</evidence>
<name>A0ABT4UEQ6_9BACT</name>
<dbReference type="EMBL" id="JAQGEF010000001">
    <property type="protein sequence ID" value="MDA3613322.1"/>
    <property type="molecule type" value="Genomic_DNA"/>
</dbReference>
<reference evidence="2 3" key="1">
    <citation type="submission" date="2022-12" db="EMBL/GenBank/DDBJ databases">
        <title>Chitinophagaceae gen. sp. nov., a new member of the family Chitinophagaceae, isolated from soil in a chemical factory.</title>
        <authorList>
            <person name="Ke Z."/>
        </authorList>
    </citation>
    <scope>NUCLEOTIDE SEQUENCE [LARGE SCALE GENOMIC DNA]</scope>
    <source>
        <strain evidence="2 3">LY-5</strain>
    </source>
</reference>
<gene>
    <name evidence="2" type="primary">cas13b</name>
    <name evidence="2" type="ORF">O3P16_00770</name>
</gene>
<evidence type="ECO:0000313" key="2">
    <source>
        <dbReference type="EMBL" id="MDA3613322.1"/>
    </source>
</evidence>
<evidence type="ECO:0000313" key="3">
    <source>
        <dbReference type="Proteomes" id="UP001210231"/>
    </source>
</evidence>
<dbReference type="RefSeq" id="WP_407029654.1">
    <property type="nucleotide sequence ID" value="NZ_JAQGEF010000001.1"/>
</dbReference>
<proteinExistence type="predicted"/>
<dbReference type="CDD" id="cd20478">
    <property type="entry name" value="Cas13b_Bz-like"/>
    <property type="match status" value="1"/>
</dbReference>
<keyword evidence="1" id="KW-0175">Coiled coil</keyword>
<feature type="coiled-coil region" evidence="1">
    <location>
        <begin position="738"/>
        <end position="765"/>
    </location>
</feature>
<dbReference type="Proteomes" id="UP001210231">
    <property type="component" value="Unassembled WGS sequence"/>
</dbReference>
<organism evidence="2 3">
    <name type="scientific">Polluticaenibacter yanchengensis</name>
    <dbReference type="NCBI Taxonomy" id="3014562"/>
    <lineage>
        <taxon>Bacteria</taxon>
        <taxon>Pseudomonadati</taxon>
        <taxon>Bacteroidota</taxon>
        <taxon>Chitinophagia</taxon>
        <taxon>Chitinophagales</taxon>
        <taxon>Chitinophagaceae</taxon>
        <taxon>Polluticaenibacter</taxon>
    </lineage>
</organism>